<name>A0A3G1KMD4_FORW1</name>
<keyword evidence="3" id="KW-0804">Transcription</keyword>
<dbReference type="GO" id="GO:0003700">
    <property type="term" value="F:DNA-binding transcription factor activity"/>
    <property type="evidence" value="ECO:0007669"/>
    <property type="project" value="InterPro"/>
</dbReference>
<evidence type="ECO:0000256" key="3">
    <source>
        <dbReference type="ARBA" id="ARBA00023163"/>
    </source>
</evidence>
<dbReference type="Pfam" id="PF12802">
    <property type="entry name" value="MarR_2"/>
    <property type="match status" value="1"/>
</dbReference>
<gene>
    <name evidence="5" type="ORF">DCMF_01280</name>
</gene>
<dbReference type="KEGG" id="fwa:DCMF_01280"/>
<feature type="domain" description="HTH marR-type" evidence="4">
    <location>
        <begin position="1"/>
        <end position="136"/>
    </location>
</feature>
<accession>A0A3G1KMD4</accession>
<evidence type="ECO:0000256" key="2">
    <source>
        <dbReference type="ARBA" id="ARBA00023125"/>
    </source>
</evidence>
<organism evidence="5 6">
    <name type="scientific">Formimonas warabiya</name>
    <dbReference type="NCBI Taxonomy" id="1761012"/>
    <lineage>
        <taxon>Bacteria</taxon>
        <taxon>Bacillati</taxon>
        <taxon>Bacillota</taxon>
        <taxon>Clostridia</taxon>
        <taxon>Eubacteriales</taxon>
        <taxon>Peptococcaceae</taxon>
        <taxon>Candidatus Formimonas</taxon>
    </lineage>
</organism>
<dbReference type="EMBL" id="CP017634">
    <property type="protein sequence ID" value="ATW23610.1"/>
    <property type="molecule type" value="Genomic_DNA"/>
</dbReference>
<dbReference type="PROSITE" id="PS50995">
    <property type="entry name" value="HTH_MARR_2"/>
    <property type="match status" value="1"/>
</dbReference>
<dbReference type="OrthoDB" id="9799747at2"/>
<protein>
    <submittedName>
        <fullName evidence="5">MarR family transcriptional regulator</fullName>
    </submittedName>
</protein>
<evidence type="ECO:0000313" key="5">
    <source>
        <dbReference type="EMBL" id="ATW23610.1"/>
    </source>
</evidence>
<dbReference type="PANTHER" id="PTHR42756">
    <property type="entry name" value="TRANSCRIPTIONAL REGULATOR, MARR"/>
    <property type="match status" value="1"/>
</dbReference>
<dbReference type="InterPro" id="IPR036388">
    <property type="entry name" value="WH-like_DNA-bd_sf"/>
</dbReference>
<dbReference type="InterPro" id="IPR000835">
    <property type="entry name" value="HTH_MarR-typ"/>
</dbReference>
<keyword evidence="1" id="KW-0805">Transcription regulation</keyword>
<dbReference type="InterPro" id="IPR036390">
    <property type="entry name" value="WH_DNA-bd_sf"/>
</dbReference>
<proteinExistence type="predicted"/>
<evidence type="ECO:0000256" key="1">
    <source>
        <dbReference type="ARBA" id="ARBA00023015"/>
    </source>
</evidence>
<dbReference type="AlphaFoldDB" id="A0A3G1KMD4"/>
<evidence type="ECO:0000313" key="6">
    <source>
        <dbReference type="Proteomes" id="UP000323521"/>
    </source>
</evidence>
<keyword evidence="6" id="KW-1185">Reference proteome</keyword>
<dbReference type="GO" id="GO:0003677">
    <property type="term" value="F:DNA binding"/>
    <property type="evidence" value="ECO:0007669"/>
    <property type="project" value="UniProtKB-KW"/>
</dbReference>
<dbReference type="SUPFAM" id="SSF46785">
    <property type="entry name" value="Winged helix' DNA-binding domain"/>
    <property type="match status" value="1"/>
</dbReference>
<evidence type="ECO:0000259" key="4">
    <source>
        <dbReference type="PROSITE" id="PS50995"/>
    </source>
</evidence>
<dbReference type="Gene3D" id="1.10.10.10">
    <property type="entry name" value="Winged helix-like DNA-binding domain superfamily/Winged helix DNA-binding domain"/>
    <property type="match status" value="1"/>
</dbReference>
<dbReference type="SMART" id="SM00347">
    <property type="entry name" value="HTH_MARR"/>
    <property type="match status" value="1"/>
</dbReference>
<keyword evidence="2" id="KW-0238">DNA-binding</keyword>
<sequence length="147" mass="16826">MEDVNELIHLFVRRYGLLNANCCESCCGQDVSLVQSHILYEIKRKKNPSMQSVADELGIDITTFSRQIKSLVTKGLIEKALDEEDKRVNVLSLTSEGERVSLLLRQYMEKHIERVFSFMTEFEKESVIHSLKLLTWALTKAGPCCTD</sequence>
<dbReference type="Proteomes" id="UP000323521">
    <property type="component" value="Chromosome"/>
</dbReference>
<dbReference type="PRINTS" id="PR00598">
    <property type="entry name" value="HTHMARR"/>
</dbReference>
<dbReference type="PANTHER" id="PTHR42756:SF1">
    <property type="entry name" value="TRANSCRIPTIONAL REPRESSOR OF EMRAB OPERON"/>
    <property type="match status" value="1"/>
</dbReference>
<reference evidence="5 6" key="1">
    <citation type="submission" date="2016-10" db="EMBL/GenBank/DDBJ databases">
        <title>Complete Genome Sequence of Peptococcaceae strain DCMF.</title>
        <authorList>
            <person name="Edwards R.J."/>
            <person name="Holland S.I."/>
            <person name="Deshpande N.P."/>
            <person name="Wong Y.K."/>
            <person name="Ertan H."/>
            <person name="Manefield M."/>
            <person name="Russell T.L."/>
            <person name="Lee M.J."/>
        </authorList>
    </citation>
    <scope>NUCLEOTIDE SEQUENCE [LARGE SCALE GENOMIC DNA]</scope>
    <source>
        <strain evidence="5 6">DCMF</strain>
    </source>
</reference>